<dbReference type="PANTHER" id="PTHR36932">
    <property type="entry name" value="CAPSULAR POLYSACCHARIDE BIOSYNTHESIS PROTEIN"/>
    <property type="match status" value="1"/>
</dbReference>
<dbReference type="EMBL" id="BARS01006866">
    <property type="protein sequence ID" value="GAF74804.1"/>
    <property type="molecule type" value="Genomic_DNA"/>
</dbReference>
<comment type="caution">
    <text evidence="1">The sequence shown here is derived from an EMBL/GenBank/DDBJ whole genome shotgun (WGS) entry which is preliminary data.</text>
</comment>
<evidence type="ECO:0008006" key="2">
    <source>
        <dbReference type="Google" id="ProtNLM"/>
    </source>
</evidence>
<accession>X0S162</accession>
<feature type="non-terminal residue" evidence="1">
    <location>
        <position position="159"/>
    </location>
</feature>
<sequence>MSYIDHAIGAYLRRNIIFPFYWKYIKHSNALSCYNVLGNHQWNTIEENREIQRKKLYSLIKYAGQNIPYYKRIIQEYNIQFLEDTIFKDIKKFPLLTKDVIRNHFDELYKFRDRTYYRNTSSGSTGEPVKFYQDSSYFAWNIAAKIIFDEWAGRKIGEP</sequence>
<organism evidence="1">
    <name type="scientific">marine sediment metagenome</name>
    <dbReference type="NCBI Taxonomy" id="412755"/>
    <lineage>
        <taxon>unclassified sequences</taxon>
        <taxon>metagenomes</taxon>
        <taxon>ecological metagenomes</taxon>
    </lineage>
</organism>
<dbReference type="PANTHER" id="PTHR36932:SF1">
    <property type="entry name" value="CAPSULAR POLYSACCHARIDE BIOSYNTHESIS PROTEIN"/>
    <property type="match status" value="1"/>
</dbReference>
<dbReference type="InterPro" id="IPR053158">
    <property type="entry name" value="CapK_Type1_Caps_Biosynth"/>
</dbReference>
<dbReference type="AlphaFoldDB" id="X0S162"/>
<name>X0S162_9ZZZZ</name>
<dbReference type="InterPro" id="IPR042099">
    <property type="entry name" value="ANL_N_sf"/>
</dbReference>
<protein>
    <recommendedName>
        <fullName evidence="2">Acyl-protein synthetase LuxE domain-containing protein</fullName>
    </recommendedName>
</protein>
<gene>
    <name evidence="1" type="ORF">S01H1_13302</name>
</gene>
<evidence type="ECO:0000313" key="1">
    <source>
        <dbReference type="EMBL" id="GAF74804.1"/>
    </source>
</evidence>
<dbReference type="Gene3D" id="3.40.50.12780">
    <property type="entry name" value="N-terminal domain of ligase-like"/>
    <property type="match status" value="1"/>
</dbReference>
<reference evidence="1" key="1">
    <citation type="journal article" date="2014" name="Front. Microbiol.">
        <title>High frequency of phylogenetically diverse reductive dehalogenase-homologous genes in deep subseafloor sedimentary metagenomes.</title>
        <authorList>
            <person name="Kawai M."/>
            <person name="Futagami T."/>
            <person name="Toyoda A."/>
            <person name="Takaki Y."/>
            <person name="Nishi S."/>
            <person name="Hori S."/>
            <person name="Arai W."/>
            <person name="Tsubouchi T."/>
            <person name="Morono Y."/>
            <person name="Uchiyama I."/>
            <person name="Ito T."/>
            <person name="Fujiyama A."/>
            <person name="Inagaki F."/>
            <person name="Takami H."/>
        </authorList>
    </citation>
    <scope>NUCLEOTIDE SEQUENCE</scope>
    <source>
        <strain evidence="1">Expedition CK06-06</strain>
    </source>
</reference>
<proteinExistence type="predicted"/>